<proteinExistence type="predicted"/>
<keyword evidence="2" id="KW-0732">Signal</keyword>
<evidence type="ECO:0000256" key="2">
    <source>
        <dbReference type="SAM" id="SignalP"/>
    </source>
</evidence>
<sequence>MISHAPGRRGASTGAVGTAAIAGAALITAGLVTSASAAADADHPRAGHRAVVTAAAGATTPGVSPDAACPDPYPADELTDGALLSGLTVESGTDPEPFEATVIGILDDGIAPDVDMILVEAESPAIERAGGIWSGMSGSPVYADDGRLVGAIAYGLTQSPSNVAGITPAAHLHELLDRPDAATAEKEPAATGTVDLPAALQETLVTSGAATEDQAGAGMRALPLPLAVSGVGPERLPEIAERMEEHLPRTRVYPAGSTDADAEGSVEDIVAGGNLAAAASFGDVTSAAVGTATMVCGDRTVAFGHPYMQTGASSMSVHPAIALLVQQDNAFGPFKVANPHGAVGVLDQDRLAGVRARLGEQPQATPITSTVTSLDDDGSRDGSTQVTMDRALPDLALSHLLANLDRVFDAIGAGTAELHWVIQGTRASGEPFTVDVANTYASQHDIAYETTFDAYDQLWSIQENEFEDVEITGVDYTATVSSAFKRYSVTAVEVRGPDGGYREPSEQDPTRIQAGSTLDIRVTLAPYRNHGDTVTVDLSADVPEDAAGSFGWLDINGGSGGDGDEMGDDTDDESDGPDDEPDDEKAASSPVDAIGRATDTAADFEGLLDKLAGLTPNNSVSAILTVESESDTGFETSRSTAREEVDQVVTGSFSFPIEIVR</sequence>
<comment type="caution">
    <text evidence="4">The sequence shown here is derived from an EMBL/GenBank/DDBJ whole genome shotgun (WGS) entry which is preliminary data.</text>
</comment>
<name>A0A6L9SBY1_9ACTN</name>
<evidence type="ECO:0000313" key="5">
    <source>
        <dbReference type="Proteomes" id="UP000475214"/>
    </source>
</evidence>
<gene>
    <name evidence="4" type="ORF">G1H10_22125</name>
</gene>
<dbReference type="InterPro" id="IPR008763">
    <property type="entry name" value="Peptidase_S55"/>
</dbReference>
<evidence type="ECO:0000259" key="3">
    <source>
        <dbReference type="PROSITE" id="PS51494"/>
    </source>
</evidence>
<feature type="chain" id="PRO_5026744969" description="Peptidase S55 domain-containing protein" evidence="2">
    <location>
        <begin position="38"/>
        <end position="661"/>
    </location>
</feature>
<dbReference type="Pfam" id="PF05580">
    <property type="entry name" value="Peptidase_S55"/>
    <property type="match status" value="1"/>
</dbReference>
<evidence type="ECO:0000256" key="1">
    <source>
        <dbReference type="SAM" id="MobiDB-lite"/>
    </source>
</evidence>
<dbReference type="EMBL" id="JAAGOA010000017">
    <property type="protein sequence ID" value="NEE02865.1"/>
    <property type="molecule type" value="Genomic_DNA"/>
</dbReference>
<keyword evidence="5" id="KW-1185">Reference proteome</keyword>
<feature type="region of interest" description="Disordered" evidence="1">
    <location>
        <begin position="549"/>
        <end position="598"/>
    </location>
</feature>
<reference evidence="4 5" key="1">
    <citation type="submission" date="2020-02" db="EMBL/GenBank/DDBJ databases">
        <authorList>
            <person name="Li X.-J."/>
            <person name="Han X.-M."/>
        </authorList>
    </citation>
    <scope>NUCLEOTIDE SEQUENCE [LARGE SCALE GENOMIC DNA]</scope>
    <source>
        <strain evidence="4 5">CCTCC AB 2017055</strain>
    </source>
</reference>
<feature type="compositionally biased region" description="Acidic residues" evidence="1">
    <location>
        <begin position="562"/>
        <end position="583"/>
    </location>
</feature>
<organism evidence="4 5">
    <name type="scientific">Phytoactinopolyspora halotolerans</name>
    <dbReference type="NCBI Taxonomy" id="1981512"/>
    <lineage>
        <taxon>Bacteria</taxon>
        <taxon>Bacillati</taxon>
        <taxon>Actinomycetota</taxon>
        <taxon>Actinomycetes</taxon>
        <taxon>Jiangellales</taxon>
        <taxon>Jiangellaceae</taxon>
        <taxon>Phytoactinopolyspora</taxon>
    </lineage>
</organism>
<feature type="domain" description="Peptidase S55" evidence="3">
    <location>
        <begin position="1"/>
        <end position="188"/>
    </location>
</feature>
<protein>
    <recommendedName>
        <fullName evidence="3">Peptidase S55 domain-containing protein</fullName>
    </recommendedName>
</protein>
<dbReference type="Proteomes" id="UP000475214">
    <property type="component" value="Unassembled WGS sequence"/>
</dbReference>
<dbReference type="RefSeq" id="WP_163741822.1">
    <property type="nucleotide sequence ID" value="NZ_JAAGOA010000017.1"/>
</dbReference>
<accession>A0A6L9SBY1</accession>
<evidence type="ECO:0000313" key="4">
    <source>
        <dbReference type="EMBL" id="NEE02865.1"/>
    </source>
</evidence>
<dbReference type="PROSITE" id="PS51494">
    <property type="entry name" value="SPOIVB"/>
    <property type="match status" value="1"/>
</dbReference>
<dbReference type="AlphaFoldDB" id="A0A6L9SBY1"/>
<feature type="signal peptide" evidence="2">
    <location>
        <begin position="1"/>
        <end position="37"/>
    </location>
</feature>